<keyword evidence="2" id="KW-1185">Reference proteome</keyword>
<dbReference type="Gene3D" id="3.40.50.300">
    <property type="entry name" value="P-loop containing nucleotide triphosphate hydrolases"/>
    <property type="match status" value="1"/>
</dbReference>
<organism evidence="1 2">
    <name type="scientific">Portunus trituberculatus</name>
    <name type="common">Swimming crab</name>
    <name type="synonym">Neptunus trituberculatus</name>
    <dbReference type="NCBI Taxonomy" id="210409"/>
    <lineage>
        <taxon>Eukaryota</taxon>
        <taxon>Metazoa</taxon>
        <taxon>Ecdysozoa</taxon>
        <taxon>Arthropoda</taxon>
        <taxon>Crustacea</taxon>
        <taxon>Multicrustacea</taxon>
        <taxon>Malacostraca</taxon>
        <taxon>Eumalacostraca</taxon>
        <taxon>Eucarida</taxon>
        <taxon>Decapoda</taxon>
        <taxon>Pleocyemata</taxon>
        <taxon>Brachyura</taxon>
        <taxon>Eubrachyura</taxon>
        <taxon>Portunoidea</taxon>
        <taxon>Portunidae</taxon>
        <taxon>Portuninae</taxon>
        <taxon>Portunus</taxon>
    </lineage>
</organism>
<dbReference type="InterPro" id="IPR027417">
    <property type="entry name" value="P-loop_NTPase"/>
</dbReference>
<comment type="caution">
    <text evidence="1">The sequence shown here is derived from an EMBL/GenBank/DDBJ whole genome shotgun (WGS) entry which is preliminary data.</text>
</comment>
<reference evidence="1 2" key="1">
    <citation type="submission" date="2019-05" db="EMBL/GenBank/DDBJ databases">
        <title>Another draft genome of Portunus trituberculatus and its Hox gene families provides insights of decapod evolution.</title>
        <authorList>
            <person name="Jeong J.-H."/>
            <person name="Song I."/>
            <person name="Kim S."/>
            <person name="Choi T."/>
            <person name="Kim D."/>
            <person name="Ryu S."/>
            <person name="Kim W."/>
        </authorList>
    </citation>
    <scope>NUCLEOTIDE SEQUENCE [LARGE SCALE GENOMIC DNA]</scope>
    <source>
        <tissue evidence="1">Muscle</tissue>
    </source>
</reference>
<evidence type="ECO:0000313" key="1">
    <source>
        <dbReference type="EMBL" id="MPC30579.1"/>
    </source>
</evidence>
<dbReference type="OrthoDB" id="6351874at2759"/>
<evidence type="ECO:0000313" key="2">
    <source>
        <dbReference type="Proteomes" id="UP000324222"/>
    </source>
</evidence>
<proteinExistence type="predicted"/>
<sequence>MACVVHIIGQCDTRLTLSACPLFGQCNPSEDCGYVQECWLRPLGDGRDPLQRYQLILHVRCRDVNISNVVRLLEEELLPETTSWCSSTTLSKFLQTISSLWIFDGLEEATEDAKRLMHSLFSKPQQKGTILVTAKPEYGIDFLRQHSTHNTYLNVRLCGADPLETIRSITQSEECDGDIKRHAKSLMEDFEKLDPLVQQELHNPLKLRLTLQGWEDMRTLTFSQAFDLGRLYQKISDTQIKSLSESLSKGPMTEREAARKVEKWFLFLCESAFKLVLFRQMFEGVIPKKIMRTLENKCDDLSLSSSRCLSAFLSCPVSVFSSGNAGYAFYHDTQVHFLAAKYVDFVMKESSDLHLHTFKLFNISTLQQKYSRHPQLERFLPVLLILVSLTGGSATEAVLKMLIKLLLNAIPLKFCRFIWFDIAIKASCEEKIMREIGGVIPKEWVILDEHVKPAKLLLKYRKPCDVTLRMFSNPDDVKDFEPLVCHLASLPVTMKLFMRHYTRDFSGKDNADKYLKIICRKESQCVLLCFQGHLSDEGYSLLGHSKISDYCELLMVKVKSTESLKKLCKCVGDFEFLQRIELVIAMEQIPSTSAKLQGTPVSLYLPLMTNETAKDTANLIARLCRSYEELTVYDMPYDGIQIFLQHLKNKNIVVGNLLGCFENEKTHSLAVTFGPLPLKSSLENFKREWQEFRMIVDTKSISLEALISKGIHITI</sequence>
<dbReference type="Proteomes" id="UP000324222">
    <property type="component" value="Unassembled WGS sequence"/>
</dbReference>
<accession>A0A5B7EB54</accession>
<name>A0A5B7EB54_PORTR</name>
<dbReference type="AlphaFoldDB" id="A0A5B7EB54"/>
<protein>
    <recommendedName>
        <fullName evidence="3">NACHT domain-containing protein</fullName>
    </recommendedName>
</protein>
<dbReference type="EMBL" id="VSRR010002281">
    <property type="protein sequence ID" value="MPC30579.1"/>
    <property type="molecule type" value="Genomic_DNA"/>
</dbReference>
<evidence type="ECO:0008006" key="3">
    <source>
        <dbReference type="Google" id="ProtNLM"/>
    </source>
</evidence>
<gene>
    <name evidence="1" type="ORF">E2C01_023846</name>
</gene>